<evidence type="ECO:0000256" key="7">
    <source>
        <dbReference type="SAM" id="Phobius"/>
    </source>
</evidence>
<dbReference type="GO" id="GO:0006310">
    <property type="term" value="P:DNA recombination"/>
    <property type="evidence" value="ECO:0007669"/>
    <property type="project" value="UniProtKB-KW"/>
</dbReference>
<reference evidence="8 9" key="1">
    <citation type="submission" date="2018-06" db="EMBL/GenBank/DDBJ databases">
        <title>Genomic Encyclopedia of Type Strains, Phase IV (KMG-IV): sequencing the most valuable type-strain genomes for metagenomic binning, comparative biology and taxonomic classification.</title>
        <authorList>
            <person name="Goeker M."/>
        </authorList>
    </citation>
    <scope>NUCLEOTIDE SEQUENCE [LARGE SCALE GENOMIC DNA]</scope>
    <source>
        <strain evidence="8 9">DSM 24875</strain>
    </source>
</reference>
<keyword evidence="7" id="KW-0812">Transmembrane</keyword>
<dbReference type="Proteomes" id="UP000253529">
    <property type="component" value="Unassembled WGS sequence"/>
</dbReference>
<dbReference type="AlphaFoldDB" id="A0A366FPW2"/>
<evidence type="ECO:0000256" key="3">
    <source>
        <dbReference type="ARBA" id="ARBA00021840"/>
    </source>
</evidence>
<evidence type="ECO:0000256" key="5">
    <source>
        <dbReference type="ARBA" id="ARBA00023172"/>
    </source>
</evidence>
<dbReference type="PANTHER" id="PTHR30563">
    <property type="entry name" value="DNA RECOMBINATION PROTEIN RMUC"/>
    <property type="match status" value="1"/>
</dbReference>
<evidence type="ECO:0000256" key="4">
    <source>
        <dbReference type="ARBA" id="ARBA00023054"/>
    </source>
</evidence>
<dbReference type="Pfam" id="PF02646">
    <property type="entry name" value="RmuC"/>
    <property type="match status" value="1"/>
</dbReference>
<comment type="similarity">
    <text evidence="2">Belongs to the RmuC family.</text>
</comment>
<evidence type="ECO:0000313" key="9">
    <source>
        <dbReference type="Proteomes" id="UP000253529"/>
    </source>
</evidence>
<name>A0A366FPW2_9HYPH</name>
<comment type="function">
    <text evidence="1">Involved in DNA recombination.</text>
</comment>
<dbReference type="EMBL" id="QNRK01000006">
    <property type="protein sequence ID" value="RBP16080.1"/>
    <property type="molecule type" value="Genomic_DNA"/>
</dbReference>
<accession>A0A366FPW2</accession>
<evidence type="ECO:0000256" key="6">
    <source>
        <dbReference type="SAM" id="Coils"/>
    </source>
</evidence>
<feature type="transmembrane region" description="Helical" evidence="7">
    <location>
        <begin position="21"/>
        <end position="41"/>
    </location>
</feature>
<dbReference type="InterPro" id="IPR003798">
    <property type="entry name" value="DNA_recombination_RmuC"/>
</dbReference>
<evidence type="ECO:0000313" key="8">
    <source>
        <dbReference type="EMBL" id="RBP16080.1"/>
    </source>
</evidence>
<proteinExistence type="inferred from homology"/>
<dbReference type="RefSeq" id="WP_245427394.1">
    <property type="nucleotide sequence ID" value="NZ_QNRK01000006.1"/>
</dbReference>
<protein>
    <recommendedName>
        <fullName evidence="3">DNA recombination protein RmuC homolog</fullName>
    </recommendedName>
</protein>
<sequence length="370" mass="40454">MINANVPLAVIDGMPVYLSEALSAALVALGLMLLMTLIALGRASAARRREREIADERQEAIEVRFATLANANAELSGRLGGVADWLGAGIENQTRRTGENLGKLNERLAVIDAAQARLTEMTREVVSLKDILANKQARGAFGQGRMEAIVRDGLPAGAYDFQFTLSNRARPDCVIRLPGDSRLLAVDAKFPLEGFSALRAARDDEGRKGGQARVRADVMKHVKDIAERYLLPGETQDVALMFVPSEAIYSDLVEWFDDVVQKAHRSRVLIVSPTLLMMAISVAQAILRDARMRDESQRIQAEVGRLVGDVRLLTERAAKLDAHFRQAQEDLSGIDAASARIARRGERIEQMDFSQAGESADVVKLARGAE</sequence>
<keyword evidence="4 6" id="KW-0175">Coiled coil</keyword>
<gene>
    <name evidence="8" type="ORF">DFR50_10642</name>
</gene>
<keyword evidence="9" id="KW-1185">Reference proteome</keyword>
<organism evidence="8 9">
    <name type="scientific">Roseiarcus fermentans</name>
    <dbReference type="NCBI Taxonomy" id="1473586"/>
    <lineage>
        <taxon>Bacteria</taxon>
        <taxon>Pseudomonadati</taxon>
        <taxon>Pseudomonadota</taxon>
        <taxon>Alphaproteobacteria</taxon>
        <taxon>Hyphomicrobiales</taxon>
        <taxon>Roseiarcaceae</taxon>
        <taxon>Roseiarcus</taxon>
    </lineage>
</organism>
<feature type="transmembrane region" description="Helical" evidence="7">
    <location>
        <begin position="268"/>
        <end position="287"/>
    </location>
</feature>
<evidence type="ECO:0000256" key="1">
    <source>
        <dbReference type="ARBA" id="ARBA00003416"/>
    </source>
</evidence>
<feature type="coiled-coil region" evidence="6">
    <location>
        <begin position="111"/>
        <end position="138"/>
    </location>
</feature>
<evidence type="ECO:0000256" key="2">
    <source>
        <dbReference type="ARBA" id="ARBA00009840"/>
    </source>
</evidence>
<dbReference type="PANTHER" id="PTHR30563:SF0">
    <property type="entry name" value="DNA RECOMBINATION PROTEIN RMUC"/>
    <property type="match status" value="1"/>
</dbReference>
<comment type="caution">
    <text evidence="8">The sequence shown here is derived from an EMBL/GenBank/DDBJ whole genome shotgun (WGS) entry which is preliminary data.</text>
</comment>
<keyword evidence="7" id="KW-1133">Transmembrane helix</keyword>
<keyword evidence="7" id="KW-0472">Membrane</keyword>
<keyword evidence="5" id="KW-0233">DNA recombination</keyword>